<comment type="subcellular location">
    <subcellularLocation>
        <location evidence="1">Endomembrane system</location>
        <topology evidence="1">Multi-pass membrane protein</topology>
    </subcellularLocation>
</comment>
<dbReference type="RefSeq" id="WP_070119036.1">
    <property type="nucleotide sequence ID" value="NZ_CAXATG010000006.1"/>
</dbReference>
<dbReference type="InterPro" id="IPR003148">
    <property type="entry name" value="RCK_N"/>
</dbReference>
<evidence type="ECO:0000256" key="5">
    <source>
        <dbReference type="ARBA" id="ARBA00022989"/>
    </source>
</evidence>
<sequence>MFRLRFIDRLKFFVERQFVKGASYQLLIVVAVIGLISLLGGMLVLPLGEYDEHLGNAVWWAFLRLTDPGYLGDDEGTWRRIVSTWLTVSGYVVFLGALVAIMTRWLIDIMEHLELGLTPVSLKNHIVILGWNNRTVPLLRELVMSTSRLGRFMRERDIKRLKIVVLSEQVSSEQIQLLRADPGIGKRSKDIILRSGSPLQPEALHRVACLQAAAVIIPSESHGPDSLVTSDVESLKALLSIYSQARERKQPLPFVVMEVEDVRKFSVASRAYPGPLEVVAGDATISRLLAQNIIHPGLSEFYGELLTAHAGNELYIRPAAPYAGLAISEIEARCPYAIMFGLLRPGADGELRTHLNVASDEILTSADALVLMAQSFDETEPAARAPSGHRVNRVATLPDAQTLPTTRKRLLILGWNRRVPAIISELASYLNYEFDVDLVSVVPADNRTAEIGRYSEIAARVSCDHIEADYMVEGELRRLNPARYDSIVLLSSDRLSSGEEADARAIVGYLVLEEILQDERRQPQILLELSDPANEDLLVSNSSETIISPMILSHMLSQVTLRRELRLVYDELFTAHGAEIQFYAPGEYDLQAKASFGEFEVKAAALGETALGIYRANADASGRRLQLNPVRAKAMDLAPGDQVVALITL</sequence>
<keyword evidence="12" id="KW-1185">Reference proteome</keyword>
<protein>
    <submittedName>
        <fullName evidence="11">Ion channel DMI1</fullName>
    </submittedName>
</protein>
<evidence type="ECO:0000313" key="12">
    <source>
        <dbReference type="Proteomes" id="UP000175669"/>
    </source>
</evidence>
<feature type="transmembrane region" description="Helical" evidence="8">
    <location>
        <begin position="88"/>
        <end position="107"/>
    </location>
</feature>
<dbReference type="InterPro" id="IPR044849">
    <property type="entry name" value="CASTOR/POLLUX/SYM8-like"/>
</dbReference>
<evidence type="ECO:0000256" key="7">
    <source>
        <dbReference type="ARBA" id="ARBA00023136"/>
    </source>
</evidence>
<dbReference type="Gene3D" id="3.40.50.720">
    <property type="entry name" value="NAD(P)-binding Rossmann-like Domain"/>
    <property type="match status" value="2"/>
</dbReference>
<evidence type="ECO:0000256" key="1">
    <source>
        <dbReference type="ARBA" id="ARBA00004127"/>
    </source>
</evidence>
<dbReference type="GO" id="GO:0012505">
    <property type="term" value="C:endomembrane system"/>
    <property type="evidence" value="ECO:0007669"/>
    <property type="project" value="UniProtKB-SubCell"/>
</dbReference>
<keyword evidence="4 8" id="KW-0812">Transmembrane</keyword>
<evidence type="ECO:0000313" key="11">
    <source>
        <dbReference type="EMBL" id="OFE11101.1"/>
    </source>
</evidence>
<evidence type="ECO:0000256" key="2">
    <source>
        <dbReference type="ARBA" id="ARBA00008577"/>
    </source>
</evidence>
<dbReference type="EMBL" id="MASR01000003">
    <property type="protein sequence ID" value="OFE11101.1"/>
    <property type="molecule type" value="Genomic_DNA"/>
</dbReference>
<comment type="caution">
    <text evidence="11">The sequence shown here is derived from an EMBL/GenBank/DDBJ whole genome shotgun (WGS) entry which is preliminary data.</text>
</comment>
<feature type="domain" description="CASTOR/POLLUX/SYM8 ion channel conserved" evidence="9">
    <location>
        <begin position="284"/>
        <end position="383"/>
    </location>
</feature>
<keyword evidence="6" id="KW-0406">Ion transport</keyword>
<dbReference type="Pfam" id="PF22614">
    <property type="entry name" value="Slo-like_RCK"/>
    <property type="match status" value="1"/>
</dbReference>
<dbReference type="PANTHER" id="PTHR31563:SF10">
    <property type="entry name" value="ION CHANNEL POLLUX-RELATED"/>
    <property type="match status" value="1"/>
</dbReference>
<evidence type="ECO:0000256" key="4">
    <source>
        <dbReference type="ARBA" id="ARBA00022692"/>
    </source>
</evidence>
<dbReference type="OrthoDB" id="305351at2"/>
<dbReference type="PANTHER" id="PTHR31563">
    <property type="entry name" value="ION CHANNEL POLLUX-RELATED"/>
    <property type="match status" value="1"/>
</dbReference>
<feature type="domain" description="RCK N-terminal" evidence="10">
    <location>
        <begin position="122"/>
        <end position="244"/>
    </location>
</feature>
<proteinExistence type="inferred from homology"/>
<reference evidence="12" key="1">
    <citation type="submission" date="2016-07" db="EMBL/GenBank/DDBJ databases">
        <authorList>
            <person name="Florea S."/>
            <person name="Webb J.S."/>
            <person name="Jaromczyk J."/>
            <person name="Schardl C.L."/>
        </authorList>
    </citation>
    <scope>NUCLEOTIDE SEQUENCE [LARGE SCALE GENOMIC DNA]</scope>
    <source>
        <strain evidence="12">KCTC 42131</strain>
    </source>
</reference>
<dbReference type="GO" id="GO:0006813">
    <property type="term" value="P:potassium ion transport"/>
    <property type="evidence" value="ECO:0007669"/>
    <property type="project" value="InterPro"/>
</dbReference>
<accession>A0A1E8CF43</accession>
<dbReference type="Pfam" id="PF06241">
    <property type="entry name" value="Castor_Poll_mid"/>
    <property type="match status" value="1"/>
</dbReference>
<dbReference type="InterPro" id="IPR010420">
    <property type="entry name" value="CASTOR/POLLUX/SYM8_dom"/>
</dbReference>
<dbReference type="STRING" id="1524254.PHACT_14690"/>
<keyword evidence="3" id="KW-0813">Transport</keyword>
<evidence type="ECO:0000259" key="9">
    <source>
        <dbReference type="Pfam" id="PF06241"/>
    </source>
</evidence>
<dbReference type="Proteomes" id="UP000175669">
    <property type="component" value="Unassembled WGS sequence"/>
</dbReference>
<name>A0A1E8CF43_9GAMM</name>
<dbReference type="AlphaFoldDB" id="A0A1E8CF43"/>
<organism evidence="11 12">
    <name type="scientific">Pseudohongiella acticola</name>
    <dbReference type="NCBI Taxonomy" id="1524254"/>
    <lineage>
        <taxon>Bacteria</taxon>
        <taxon>Pseudomonadati</taxon>
        <taxon>Pseudomonadota</taxon>
        <taxon>Gammaproteobacteria</taxon>
        <taxon>Pseudomonadales</taxon>
        <taxon>Pseudohongiellaceae</taxon>
        <taxon>Pseudohongiella</taxon>
    </lineage>
</organism>
<keyword evidence="5 8" id="KW-1133">Transmembrane helix</keyword>
<evidence type="ECO:0000256" key="3">
    <source>
        <dbReference type="ARBA" id="ARBA00022448"/>
    </source>
</evidence>
<evidence type="ECO:0000256" key="6">
    <source>
        <dbReference type="ARBA" id="ARBA00023065"/>
    </source>
</evidence>
<keyword evidence="7 8" id="KW-0472">Membrane</keyword>
<evidence type="ECO:0000256" key="8">
    <source>
        <dbReference type="SAM" id="Phobius"/>
    </source>
</evidence>
<gene>
    <name evidence="11" type="ORF">PHACT_14690</name>
</gene>
<evidence type="ECO:0000259" key="10">
    <source>
        <dbReference type="Pfam" id="PF22614"/>
    </source>
</evidence>
<feature type="transmembrane region" description="Helical" evidence="8">
    <location>
        <begin position="21"/>
        <end position="45"/>
    </location>
</feature>
<comment type="similarity">
    <text evidence="2">Belongs to the castor/pollux (TC 1.A.1.23) family.</text>
</comment>